<reference evidence="3 5" key="2">
    <citation type="submission" date="2019-05" db="EMBL/GenBank/DDBJ databases">
        <title>Pasteurellaceae isolates from reptiles.</title>
        <authorList>
            <person name="Bojesen A.M."/>
            <person name="Lund E."/>
        </authorList>
    </citation>
    <scope>NUCLEOTIDE SEQUENCE [LARGE SCALE GENOMIC DNA]</scope>
    <source>
        <strain evidence="3 5">ELNT2x</strain>
    </source>
</reference>
<comment type="caution">
    <text evidence="2">The sequence shown here is derived from an EMBL/GenBank/DDBJ whole genome shotgun (WGS) entry which is preliminary data.</text>
</comment>
<dbReference type="Pfam" id="PF01381">
    <property type="entry name" value="HTH_3"/>
    <property type="match status" value="1"/>
</dbReference>
<accession>A0A4R3Y5B0</accession>
<protein>
    <submittedName>
        <fullName evidence="2 3">Transcriptional regulator</fullName>
    </submittedName>
</protein>
<dbReference type="Proteomes" id="UP000305526">
    <property type="component" value="Unassembled WGS sequence"/>
</dbReference>
<dbReference type="InterPro" id="IPR001387">
    <property type="entry name" value="Cro/C1-type_HTH"/>
</dbReference>
<dbReference type="RefSeq" id="WP_132967233.1">
    <property type="nucleotide sequence ID" value="NZ_LEKL01000010.1"/>
</dbReference>
<dbReference type="CDD" id="cd00093">
    <property type="entry name" value="HTH_XRE"/>
    <property type="match status" value="1"/>
</dbReference>
<dbReference type="EMBL" id="VDGV01000055">
    <property type="protein sequence ID" value="TNG91623.1"/>
    <property type="molecule type" value="Genomic_DNA"/>
</dbReference>
<evidence type="ECO:0000313" key="2">
    <source>
        <dbReference type="EMBL" id="TCV86621.1"/>
    </source>
</evidence>
<dbReference type="Proteomes" id="UP000294619">
    <property type="component" value="Unassembled WGS sequence"/>
</dbReference>
<evidence type="ECO:0000259" key="1">
    <source>
        <dbReference type="PROSITE" id="PS50943"/>
    </source>
</evidence>
<feature type="domain" description="HTH cro/C1-type" evidence="1">
    <location>
        <begin position="35"/>
        <end position="89"/>
    </location>
</feature>
<sequence length="102" mass="11484">MKKYITLDEIMARLPAERQAKIHEKAQELILEVGLSQLREEMELSQKDLAQALGISQPAVAQIEQRGNELKLSTLKRYVETMGGKLSLAVEMPTGNSHIFHI</sequence>
<dbReference type="PROSITE" id="PS50943">
    <property type="entry name" value="HTH_CROC1"/>
    <property type="match status" value="1"/>
</dbReference>
<dbReference type="AlphaFoldDB" id="A0A4R3Y5B0"/>
<gene>
    <name evidence="2" type="ORF">EDC16_106178</name>
    <name evidence="3" type="ORF">FHQ21_07110</name>
</gene>
<dbReference type="SUPFAM" id="SSF47413">
    <property type="entry name" value="lambda repressor-like DNA-binding domains"/>
    <property type="match status" value="1"/>
</dbReference>
<reference evidence="2 4" key="1">
    <citation type="submission" date="2019-03" db="EMBL/GenBank/DDBJ databases">
        <title>Genomic Encyclopedia of Type Strains, Phase IV (KMG-IV): sequencing the most valuable type-strain genomes for metagenomic binning, comparative biology and taxonomic classification.</title>
        <authorList>
            <person name="Goeker M."/>
        </authorList>
    </citation>
    <scope>NUCLEOTIDE SEQUENCE [LARGE SCALE GENOMIC DNA]</scope>
    <source>
        <strain evidence="2 4">DSM 28140</strain>
    </source>
</reference>
<keyword evidence="5" id="KW-1185">Reference proteome</keyword>
<dbReference type="GO" id="GO:0003677">
    <property type="term" value="F:DNA binding"/>
    <property type="evidence" value="ECO:0007669"/>
    <property type="project" value="InterPro"/>
</dbReference>
<organism evidence="2 4">
    <name type="scientific">Testudinibacter aquarius</name>
    <dbReference type="NCBI Taxonomy" id="1524974"/>
    <lineage>
        <taxon>Bacteria</taxon>
        <taxon>Pseudomonadati</taxon>
        <taxon>Pseudomonadota</taxon>
        <taxon>Gammaproteobacteria</taxon>
        <taxon>Pasteurellales</taxon>
        <taxon>Pasteurellaceae</taxon>
        <taxon>Testudinibacter</taxon>
    </lineage>
</organism>
<name>A0A4R3Y5B0_9PAST</name>
<proteinExistence type="predicted"/>
<dbReference type="SMART" id="SM00530">
    <property type="entry name" value="HTH_XRE"/>
    <property type="match status" value="1"/>
</dbReference>
<evidence type="ECO:0000313" key="3">
    <source>
        <dbReference type="EMBL" id="TNG91623.1"/>
    </source>
</evidence>
<dbReference type="InterPro" id="IPR010982">
    <property type="entry name" value="Lambda_DNA-bd_dom_sf"/>
</dbReference>
<dbReference type="Gene3D" id="1.10.260.40">
    <property type="entry name" value="lambda repressor-like DNA-binding domains"/>
    <property type="match status" value="1"/>
</dbReference>
<dbReference type="EMBL" id="SMCP01000006">
    <property type="protein sequence ID" value="TCV86621.1"/>
    <property type="molecule type" value="Genomic_DNA"/>
</dbReference>
<evidence type="ECO:0000313" key="4">
    <source>
        <dbReference type="Proteomes" id="UP000294619"/>
    </source>
</evidence>
<evidence type="ECO:0000313" key="5">
    <source>
        <dbReference type="Proteomes" id="UP000305526"/>
    </source>
</evidence>